<evidence type="ECO:0000256" key="3">
    <source>
        <dbReference type="ARBA" id="ARBA00022840"/>
    </source>
</evidence>
<dbReference type="GO" id="GO:0016887">
    <property type="term" value="F:ATP hydrolysis activity"/>
    <property type="evidence" value="ECO:0007669"/>
    <property type="project" value="InterPro"/>
</dbReference>
<name>A0A3D8P337_9THEO</name>
<evidence type="ECO:0000313" key="5">
    <source>
        <dbReference type="EMBL" id="RDV80715.1"/>
    </source>
</evidence>
<keyword evidence="3 5" id="KW-0067">ATP-binding</keyword>
<dbReference type="PANTHER" id="PTHR42781">
    <property type="entry name" value="SPERMIDINE/PUTRESCINE IMPORT ATP-BINDING PROTEIN POTA"/>
    <property type="match status" value="1"/>
</dbReference>
<dbReference type="PANTHER" id="PTHR42781:SF4">
    <property type="entry name" value="SPERMIDINE_PUTRESCINE IMPORT ATP-BINDING PROTEIN POTA"/>
    <property type="match status" value="1"/>
</dbReference>
<dbReference type="GO" id="GO:0005524">
    <property type="term" value="F:ATP binding"/>
    <property type="evidence" value="ECO:0007669"/>
    <property type="project" value="UniProtKB-KW"/>
</dbReference>
<dbReference type="PROSITE" id="PS50893">
    <property type="entry name" value="ABC_TRANSPORTER_2"/>
    <property type="match status" value="1"/>
</dbReference>
<evidence type="ECO:0000259" key="4">
    <source>
        <dbReference type="PROSITE" id="PS50893"/>
    </source>
</evidence>
<dbReference type="InterPro" id="IPR050093">
    <property type="entry name" value="ABC_SmlMolc_Importer"/>
</dbReference>
<dbReference type="Pfam" id="PF00005">
    <property type="entry name" value="ABC_tran"/>
    <property type="match status" value="1"/>
</dbReference>
<keyword evidence="1" id="KW-0813">Transport</keyword>
<comment type="caution">
    <text evidence="5">The sequence shown here is derived from an EMBL/GenBank/DDBJ whole genome shotgun (WGS) entry which is preliminary data.</text>
</comment>
<dbReference type="InterPro" id="IPR027417">
    <property type="entry name" value="P-loop_NTPase"/>
</dbReference>
<protein>
    <submittedName>
        <fullName evidence="5">ABC transporter ATP-binding protein</fullName>
    </submittedName>
</protein>
<evidence type="ECO:0000256" key="2">
    <source>
        <dbReference type="ARBA" id="ARBA00022741"/>
    </source>
</evidence>
<sequence>MPVLEVSNLEVKLSPFTLRDISFTVSEGEFFLILGPSGAGKTVLLETLAGIHYPRRGKILLRGEDITFVPPEKRPIGIVYQDYALFPHLTVEENIRYALRFRRREANLSWRKLVDFLGIGHLLSRYPDTLSGGEKQRVALARALAASPRLLLLDEPLSALDPNLRGEVGGELMRLNRELGLTVIMVTHDFSEVFSYGKRVAVLFGGRLAQVGTPGEVFRKPASLEVAKFVGMENLIPLEREGSSWLLLGRRVNFVQNFPEEKFFAGARPEDVRVSRFPLPFPYSWEGEVMGMVNTGGMFKVEVKVGVIKLKAYLTGHQVVEEGLRAGEKVYIGFAAEHLCLVKA</sequence>
<dbReference type="Gene3D" id="3.40.50.300">
    <property type="entry name" value="P-loop containing nucleotide triphosphate hydrolases"/>
    <property type="match status" value="1"/>
</dbReference>
<evidence type="ECO:0000313" key="6">
    <source>
        <dbReference type="Proteomes" id="UP000256329"/>
    </source>
</evidence>
<dbReference type="GO" id="GO:0043190">
    <property type="term" value="C:ATP-binding cassette (ABC) transporter complex"/>
    <property type="evidence" value="ECO:0007669"/>
    <property type="project" value="InterPro"/>
</dbReference>
<dbReference type="InterPro" id="IPR013611">
    <property type="entry name" value="Transp-assoc_OB_typ2"/>
</dbReference>
<feature type="domain" description="ABC transporter" evidence="4">
    <location>
        <begin position="1"/>
        <end position="230"/>
    </location>
</feature>
<dbReference type="InterPro" id="IPR008995">
    <property type="entry name" value="Mo/tungstate-bd_C_term_dom"/>
</dbReference>
<organism evidence="5 6">
    <name type="scientific">Ammonifex thiophilus</name>
    <dbReference type="NCBI Taxonomy" id="444093"/>
    <lineage>
        <taxon>Bacteria</taxon>
        <taxon>Bacillati</taxon>
        <taxon>Bacillota</taxon>
        <taxon>Clostridia</taxon>
        <taxon>Thermoanaerobacterales</taxon>
        <taxon>Thermoanaerobacteraceae</taxon>
        <taxon>Ammonifex</taxon>
    </lineage>
</organism>
<dbReference type="Pfam" id="PF08402">
    <property type="entry name" value="TOBE_2"/>
    <property type="match status" value="1"/>
</dbReference>
<accession>A0A3D8P337</accession>
<reference evidence="5 6" key="1">
    <citation type="submission" date="2018-08" db="EMBL/GenBank/DDBJ databases">
        <title>Form III RuBisCO-mediated autotrophy in Thermodesulfobium bacteria.</title>
        <authorList>
            <person name="Toshchakov S.V."/>
            <person name="Kublanov I.V."/>
            <person name="Frolov E."/>
            <person name="Bonch-Osmolovskaya E.A."/>
            <person name="Tourova T.P."/>
            <person name="Chernych N.A."/>
            <person name="Lebedinsky A.V."/>
        </authorList>
    </citation>
    <scope>NUCLEOTIDE SEQUENCE [LARGE SCALE GENOMIC DNA]</scope>
    <source>
        <strain evidence="5 6">SR</strain>
    </source>
</reference>
<dbReference type="PROSITE" id="PS00211">
    <property type="entry name" value="ABC_TRANSPORTER_1"/>
    <property type="match status" value="1"/>
</dbReference>
<dbReference type="EMBL" id="QSLN01000032">
    <property type="protein sequence ID" value="RDV80715.1"/>
    <property type="molecule type" value="Genomic_DNA"/>
</dbReference>
<dbReference type="SUPFAM" id="SSF50331">
    <property type="entry name" value="MOP-like"/>
    <property type="match status" value="1"/>
</dbReference>
<gene>
    <name evidence="5" type="ORF">DXX99_10605</name>
</gene>
<dbReference type="InterPro" id="IPR003593">
    <property type="entry name" value="AAA+_ATPase"/>
</dbReference>
<dbReference type="SUPFAM" id="SSF52540">
    <property type="entry name" value="P-loop containing nucleoside triphosphate hydrolases"/>
    <property type="match status" value="1"/>
</dbReference>
<dbReference type="OrthoDB" id="9802264at2"/>
<dbReference type="SMART" id="SM00382">
    <property type="entry name" value="AAA"/>
    <property type="match status" value="1"/>
</dbReference>
<dbReference type="InterPro" id="IPR017871">
    <property type="entry name" value="ABC_transporter-like_CS"/>
</dbReference>
<dbReference type="GO" id="GO:0022857">
    <property type="term" value="F:transmembrane transporter activity"/>
    <property type="evidence" value="ECO:0007669"/>
    <property type="project" value="InterPro"/>
</dbReference>
<proteinExistence type="predicted"/>
<dbReference type="Proteomes" id="UP000256329">
    <property type="component" value="Unassembled WGS sequence"/>
</dbReference>
<dbReference type="AlphaFoldDB" id="A0A3D8P337"/>
<dbReference type="InterPro" id="IPR003439">
    <property type="entry name" value="ABC_transporter-like_ATP-bd"/>
</dbReference>
<keyword evidence="6" id="KW-1185">Reference proteome</keyword>
<keyword evidence="2" id="KW-0547">Nucleotide-binding</keyword>
<evidence type="ECO:0000256" key="1">
    <source>
        <dbReference type="ARBA" id="ARBA00022448"/>
    </source>
</evidence>